<sequence length="173" mass="18934">MKFHLNHDPANKTLTIPRAALQLSGLAETSDLTIHTENGCVLLLPDKLSVAQTLKTFQLLTAINAELLFRLGKSSALAHGAENDACDGCHWEKECFQDVLPLCMLAEAGIDPEEGDFECAVKDGTLVLRSGTDTNVYEMMKSLDDDFRDLLKSAGVSLSGLFLLLKEELDHDE</sequence>
<name>A0A923S7Q2_9FIRM</name>
<reference evidence="1" key="1">
    <citation type="submission" date="2020-08" db="EMBL/GenBank/DDBJ databases">
        <title>Genome public.</title>
        <authorList>
            <person name="Liu C."/>
            <person name="Sun Q."/>
        </authorList>
    </citation>
    <scope>NUCLEOTIDE SEQUENCE</scope>
    <source>
        <strain evidence="1">BX15</strain>
    </source>
</reference>
<dbReference type="RefSeq" id="WP_187015161.1">
    <property type="nucleotide sequence ID" value="NZ_JACOQI010000011.1"/>
</dbReference>
<dbReference type="AlphaFoldDB" id="A0A923S7Q2"/>
<evidence type="ECO:0000313" key="2">
    <source>
        <dbReference type="Proteomes" id="UP000620327"/>
    </source>
</evidence>
<organism evidence="1 2">
    <name type="scientific">Dysosmobacter segnis</name>
    <dbReference type="NCBI Taxonomy" id="2763042"/>
    <lineage>
        <taxon>Bacteria</taxon>
        <taxon>Bacillati</taxon>
        <taxon>Bacillota</taxon>
        <taxon>Clostridia</taxon>
        <taxon>Eubacteriales</taxon>
        <taxon>Oscillospiraceae</taxon>
        <taxon>Dysosmobacter</taxon>
    </lineage>
</organism>
<proteinExistence type="predicted"/>
<dbReference type="EMBL" id="JACOQI010000011">
    <property type="protein sequence ID" value="MBC5770930.1"/>
    <property type="molecule type" value="Genomic_DNA"/>
</dbReference>
<comment type="caution">
    <text evidence="1">The sequence shown here is derived from an EMBL/GenBank/DDBJ whole genome shotgun (WGS) entry which is preliminary data.</text>
</comment>
<keyword evidence="2" id="KW-1185">Reference proteome</keyword>
<evidence type="ECO:0000313" key="1">
    <source>
        <dbReference type="EMBL" id="MBC5770930.1"/>
    </source>
</evidence>
<accession>A0A923S7Q2</accession>
<protein>
    <submittedName>
        <fullName evidence="1">Uncharacterized protein</fullName>
    </submittedName>
</protein>
<gene>
    <name evidence="1" type="ORF">H8Z83_11465</name>
</gene>
<dbReference type="Proteomes" id="UP000620327">
    <property type="component" value="Unassembled WGS sequence"/>
</dbReference>